<evidence type="ECO:0000256" key="3">
    <source>
        <dbReference type="ARBA" id="ARBA00022448"/>
    </source>
</evidence>
<protein>
    <recommendedName>
        <fullName evidence="15">DUF221-domain-containing protein</fullName>
    </recommendedName>
</protein>
<reference evidence="13" key="1">
    <citation type="journal article" date="2020" name="Fungal Divers.">
        <title>Resolving the Mortierellaceae phylogeny through synthesis of multi-gene phylogenetics and phylogenomics.</title>
        <authorList>
            <person name="Vandepol N."/>
            <person name="Liber J."/>
            <person name="Desiro A."/>
            <person name="Na H."/>
            <person name="Kennedy M."/>
            <person name="Barry K."/>
            <person name="Grigoriev I.V."/>
            <person name="Miller A.N."/>
            <person name="O'Donnell K."/>
            <person name="Stajich J.E."/>
            <person name="Bonito G."/>
        </authorList>
    </citation>
    <scope>NUCLEOTIDE SEQUENCE</scope>
    <source>
        <strain evidence="13">CK1249</strain>
    </source>
</reference>
<accession>A0A9P6IZ99</accession>
<dbReference type="OrthoDB" id="1076608at2759"/>
<feature type="transmembrane region" description="Helical" evidence="8">
    <location>
        <begin position="596"/>
        <end position="613"/>
    </location>
</feature>
<feature type="domain" description="10TM putative phosphate transporter extracellular tail" evidence="10">
    <location>
        <begin position="862"/>
        <end position="919"/>
    </location>
</feature>
<dbReference type="EMBL" id="JAAAHY010000998">
    <property type="protein sequence ID" value="KAF9953997.1"/>
    <property type="molecule type" value="Genomic_DNA"/>
</dbReference>
<evidence type="ECO:0000256" key="2">
    <source>
        <dbReference type="ARBA" id="ARBA00007779"/>
    </source>
</evidence>
<feature type="transmembrane region" description="Helical" evidence="8">
    <location>
        <begin position="426"/>
        <end position="448"/>
    </location>
</feature>
<evidence type="ECO:0000259" key="10">
    <source>
        <dbReference type="Pfam" id="PF12621"/>
    </source>
</evidence>
<dbReference type="InterPro" id="IPR022257">
    <property type="entry name" value="PHM7_ext"/>
</dbReference>
<gene>
    <name evidence="13" type="ORF">BGZ70_010692</name>
</gene>
<evidence type="ECO:0000259" key="11">
    <source>
        <dbReference type="Pfam" id="PF13967"/>
    </source>
</evidence>
<comment type="subcellular location">
    <subcellularLocation>
        <location evidence="1">Membrane</location>
        <topology evidence="1">Multi-pass membrane protein</topology>
    </subcellularLocation>
</comment>
<dbReference type="Pfam" id="PF12621">
    <property type="entry name" value="PHM7_ext"/>
    <property type="match status" value="1"/>
</dbReference>
<feature type="transmembrane region" description="Helical" evidence="8">
    <location>
        <begin position="620"/>
        <end position="638"/>
    </location>
</feature>
<evidence type="ECO:0000256" key="7">
    <source>
        <dbReference type="SAM" id="MobiDB-lite"/>
    </source>
</evidence>
<dbReference type="InterPro" id="IPR027815">
    <property type="entry name" value="CSC1/OSCA1-like_cyt"/>
</dbReference>
<comment type="similarity">
    <text evidence="2">Belongs to the CSC1 (TC 1.A.17) family.</text>
</comment>
<feature type="transmembrane region" description="Helical" evidence="8">
    <location>
        <begin position="493"/>
        <end position="512"/>
    </location>
</feature>
<feature type="domain" description="CSC1/OSCA1-like 7TM region" evidence="9">
    <location>
        <begin position="331"/>
        <end position="611"/>
    </location>
</feature>
<feature type="transmembrane region" description="Helical" evidence="8">
    <location>
        <begin position="106"/>
        <end position="125"/>
    </location>
</feature>
<comment type="caution">
    <text evidence="13">The sequence shown here is derived from an EMBL/GenBank/DDBJ whole genome shotgun (WGS) entry which is preliminary data.</text>
</comment>
<evidence type="ECO:0000313" key="14">
    <source>
        <dbReference type="Proteomes" id="UP000738359"/>
    </source>
</evidence>
<feature type="region of interest" description="Disordered" evidence="7">
    <location>
        <begin position="785"/>
        <end position="816"/>
    </location>
</feature>
<evidence type="ECO:0000256" key="1">
    <source>
        <dbReference type="ARBA" id="ARBA00004141"/>
    </source>
</evidence>
<feature type="compositionally biased region" description="Low complexity" evidence="7">
    <location>
        <begin position="803"/>
        <end position="816"/>
    </location>
</feature>
<organism evidence="13 14">
    <name type="scientific">Mortierella alpina</name>
    <name type="common">Oleaginous fungus</name>
    <name type="synonym">Mortierella renispora</name>
    <dbReference type="NCBI Taxonomy" id="64518"/>
    <lineage>
        <taxon>Eukaryota</taxon>
        <taxon>Fungi</taxon>
        <taxon>Fungi incertae sedis</taxon>
        <taxon>Mucoromycota</taxon>
        <taxon>Mortierellomycotina</taxon>
        <taxon>Mortierellomycetes</taxon>
        <taxon>Mortierellales</taxon>
        <taxon>Mortierellaceae</taxon>
        <taxon>Mortierella</taxon>
    </lineage>
</organism>
<proteinExistence type="inferred from homology"/>
<dbReference type="Pfam" id="PF02714">
    <property type="entry name" value="RSN1_7TM"/>
    <property type="match status" value="1"/>
</dbReference>
<keyword evidence="5 8" id="KW-1133">Transmembrane helix</keyword>
<keyword evidence="14" id="KW-1185">Reference proteome</keyword>
<feature type="transmembrane region" description="Helical" evidence="8">
    <location>
        <begin position="378"/>
        <end position="405"/>
    </location>
</feature>
<dbReference type="GO" id="GO:0005227">
    <property type="term" value="F:calcium-activated cation channel activity"/>
    <property type="evidence" value="ECO:0007669"/>
    <property type="project" value="InterPro"/>
</dbReference>
<evidence type="ECO:0000256" key="6">
    <source>
        <dbReference type="ARBA" id="ARBA00023136"/>
    </source>
</evidence>
<evidence type="ECO:0000259" key="9">
    <source>
        <dbReference type="Pfam" id="PF02714"/>
    </source>
</evidence>
<evidence type="ECO:0000256" key="4">
    <source>
        <dbReference type="ARBA" id="ARBA00022692"/>
    </source>
</evidence>
<feature type="domain" description="CSC1/OSCA1-like cytosolic" evidence="12">
    <location>
        <begin position="151"/>
        <end position="320"/>
    </location>
</feature>
<feature type="transmembrane region" description="Helical" evidence="8">
    <location>
        <begin position="533"/>
        <end position="563"/>
    </location>
</feature>
<dbReference type="Pfam" id="PF13967">
    <property type="entry name" value="RSN1_TM"/>
    <property type="match status" value="1"/>
</dbReference>
<name>A0A9P6IZ99_MORAP</name>
<keyword evidence="3" id="KW-0813">Transport</keyword>
<dbReference type="InterPro" id="IPR045122">
    <property type="entry name" value="Csc1-like"/>
</dbReference>
<feature type="transmembrane region" description="Helical" evidence="8">
    <location>
        <begin position="333"/>
        <end position="366"/>
    </location>
</feature>
<feature type="transmembrane region" description="Helical" evidence="8">
    <location>
        <begin position="62"/>
        <end position="86"/>
    </location>
</feature>
<dbReference type="AlphaFoldDB" id="A0A9P6IZ99"/>
<keyword evidence="6 8" id="KW-0472">Membrane</keyword>
<dbReference type="InterPro" id="IPR003864">
    <property type="entry name" value="CSC1/OSCA1-like_7TM"/>
</dbReference>
<evidence type="ECO:0000259" key="12">
    <source>
        <dbReference type="Pfam" id="PF14703"/>
    </source>
</evidence>
<sequence>RHWSKKIYQPRTYLVTEDIRSPELPPGMFSWITASFKVKDTELLQKVGLDAYMFLRFLRMNAMFFAGCTLLAVPILIPINHVNGIGLDGLPGMSIGNIRENEEWRLWFHLVLTYIFCGAAILLLWREMLEYTRRRHSYLLSEKHARMPQATTILVTGIPKGLNSEAALFDIFNRFPGGVAKIWLNMQPKDLLKLCKQRDHVVTKLEMAEYNFVRSAYRKSKKNDSKPTEPRRPMGRISGIPFVGNKVDLIDHYTDTLCHLNQAIEQAQHSALLEPLNSAFIQFHTQFAAHSAVQTVVHPVPFRMTPMFAEISPLDVVWENMNLGTLIRKGRHMIVVAVATVLILLLTIPTVVIQTFANIDVLIIWVPFLKFLKDAPSVLISIIQGILPPLLIIGLMSLLPIVLAAMAQYEGHERHTAVMLSVMSRFFFFLVVNVLLISTLSGGILQTIDEILKMIEQNNLSLNFITKRMSENLPVASNFFITYVLLQSFTGPVLELLQIGPLLLNFLFVRIFNKSPRQIWDVQGRVDAANFGIIFPPAILIFCVGILYATVAPLILPFITLYFTHYYFVFRHQFLYVYHQPIETGGLAFPKAVKQAYTGIFISEITLFGYFLLRIGNNQTIPQLVLMFILILVTAMSLSNMNQAFDPLVVALPIGLFSKALHVDKEGIVTDGSELPKKSAAGYGGMMEAGYERLHEGTGISLVDLEQRKATVGATSLVETRPSRTEGIQGEESIVVGGGQGPCAAQELAYSARSYKSFPPDGHHREFLQKTKGEAPVEACSLPAQPQLHVPPQGQGRPEEQQVDQQQEAKAVEQVQPTSLWRKSASFHDYGRIEVPCIVQPASFSTRGGARESPQADIAPVSAELEDLQDQAFCHPAVYNRQKPVWLPMDERGLMQAEIAKLRQLGIEVATDGAVMDRSTGKASVSGLIYAPGEEARYRLERGE</sequence>
<dbReference type="PANTHER" id="PTHR13018:SF139">
    <property type="entry name" value="PHOSPHATE METABOLISM PROTEIN 7"/>
    <property type="match status" value="1"/>
</dbReference>
<dbReference type="GO" id="GO:0005886">
    <property type="term" value="C:plasma membrane"/>
    <property type="evidence" value="ECO:0007669"/>
    <property type="project" value="TreeGrafter"/>
</dbReference>
<keyword evidence="4 8" id="KW-0812">Transmembrane</keyword>
<evidence type="ECO:0008006" key="15">
    <source>
        <dbReference type="Google" id="ProtNLM"/>
    </source>
</evidence>
<dbReference type="PANTHER" id="PTHR13018">
    <property type="entry name" value="PROBABLE MEMBRANE PROTEIN DUF221-RELATED"/>
    <property type="match status" value="1"/>
</dbReference>
<feature type="non-terminal residue" evidence="13">
    <location>
        <position position="1"/>
    </location>
</feature>
<evidence type="ECO:0000313" key="13">
    <source>
        <dbReference type="EMBL" id="KAF9953997.1"/>
    </source>
</evidence>
<dbReference type="Pfam" id="PF14703">
    <property type="entry name" value="PHM7_cyt"/>
    <property type="match status" value="1"/>
</dbReference>
<dbReference type="InterPro" id="IPR032880">
    <property type="entry name" value="CSC1/OSCA1-like_N"/>
</dbReference>
<feature type="domain" description="CSC1/OSCA1-like N-terminal transmembrane" evidence="11">
    <location>
        <begin position="1"/>
        <end position="127"/>
    </location>
</feature>
<evidence type="ECO:0000256" key="8">
    <source>
        <dbReference type="SAM" id="Phobius"/>
    </source>
</evidence>
<evidence type="ECO:0000256" key="5">
    <source>
        <dbReference type="ARBA" id="ARBA00022989"/>
    </source>
</evidence>
<dbReference type="Proteomes" id="UP000738359">
    <property type="component" value="Unassembled WGS sequence"/>
</dbReference>